<evidence type="ECO:0000313" key="5">
    <source>
        <dbReference type="Proteomes" id="UP001491310"/>
    </source>
</evidence>
<accession>A0ABR2YGU2</accession>
<gene>
    <name evidence="4" type="ORF">WJX75_006028</name>
</gene>
<organism evidence="4 5">
    <name type="scientific">Coccomyxa subellipsoidea</name>
    <dbReference type="NCBI Taxonomy" id="248742"/>
    <lineage>
        <taxon>Eukaryota</taxon>
        <taxon>Viridiplantae</taxon>
        <taxon>Chlorophyta</taxon>
        <taxon>core chlorophytes</taxon>
        <taxon>Trebouxiophyceae</taxon>
        <taxon>Trebouxiophyceae incertae sedis</taxon>
        <taxon>Coccomyxaceae</taxon>
        <taxon>Coccomyxa</taxon>
    </lineage>
</organism>
<dbReference type="EMBL" id="JALJOT010000012">
    <property type="protein sequence ID" value="KAK9904937.1"/>
    <property type="molecule type" value="Genomic_DNA"/>
</dbReference>
<dbReference type="Pfam" id="PF00106">
    <property type="entry name" value="adh_short"/>
    <property type="match status" value="1"/>
</dbReference>
<evidence type="ECO:0000313" key="4">
    <source>
        <dbReference type="EMBL" id="KAK9904937.1"/>
    </source>
</evidence>
<evidence type="ECO:0000256" key="2">
    <source>
        <dbReference type="ARBA" id="ARBA00023002"/>
    </source>
</evidence>
<keyword evidence="5" id="KW-1185">Reference proteome</keyword>
<comment type="caution">
    <text evidence="4">The sequence shown here is derived from an EMBL/GenBank/DDBJ whole genome shotgun (WGS) entry which is preliminary data.</text>
</comment>
<name>A0ABR2YGU2_9CHLO</name>
<dbReference type="PRINTS" id="PR00081">
    <property type="entry name" value="GDHRDH"/>
</dbReference>
<dbReference type="PRINTS" id="PR00080">
    <property type="entry name" value="SDRFAMILY"/>
</dbReference>
<protein>
    <recommendedName>
        <fullName evidence="6">NAD(P)-binding protein</fullName>
    </recommendedName>
</protein>
<reference evidence="4 5" key="1">
    <citation type="journal article" date="2024" name="Nat. Commun.">
        <title>Phylogenomics reveals the evolutionary origins of lichenization in chlorophyte algae.</title>
        <authorList>
            <person name="Puginier C."/>
            <person name="Libourel C."/>
            <person name="Otte J."/>
            <person name="Skaloud P."/>
            <person name="Haon M."/>
            <person name="Grisel S."/>
            <person name="Petersen M."/>
            <person name="Berrin J.G."/>
            <person name="Delaux P.M."/>
            <person name="Dal Grande F."/>
            <person name="Keller J."/>
        </authorList>
    </citation>
    <scope>NUCLEOTIDE SEQUENCE [LARGE SCALE GENOMIC DNA]</scope>
    <source>
        <strain evidence="4 5">SAG 216-7</strain>
    </source>
</reference>
<dbReference type="PANTHER" id="PTHR24320:SF262">
    <property type="entry name" value="DEHYDROGENASE"/>
    <property type="match status" value="1"/>
</dbReference>
<evidence type="ECO:0000256" key="1">
    <source>
        <dbReference type="ARBA" id="ARBA00006484"/>
    </source>
</evidence>
<comment type="similarity">
    <text evidence="1 3">Belongs to the short-chain dehydrogenases/reductases (SDR) family.</text>
</comment>
<dbReference type="InterPro" id="IPR036291">
    <property type="entry name" value="NAD(P)-bd_dom_sf"/>
</dbReference>
<evidence type="ECO:0000256" key="3">
    <source>
        <dbReference type="RuleBase" id="RU000363"/>
    </source>
</evidence>
<proteinExistence type="inferred from homology"/>
<dbReference type="InterPro" id="IPR002347">
    <property type="entry name" value="SDR_fam"/>
</dbReference>
<dbReference type="Gene3D" id="3.40.50.720">
    <property type="entry name" value="NAD(P)-binding Rossmann-like Domain"/>
    <property type="match status" value="1"/>
</dbReference>
<dbReference type="PANTHER" id="PTHR24320">
    <property type="entry name" value="RETINOL DEHYDROGENASE"/>
    <property type="match status" value="1"/>
</dbReference>
<sequence length="366" mass="39591">MADTWNVQGKTVVVTGATSGIGRETALALSGMGANVVLAVRNQAAGQETAAIIRRVHPGANVEVGPKLELAQPSSIRSFAKEFQKQKRPLHVLVNNAGANYMSDGLSEEGVPLLTQVNYLGPYMLTRLLEGSLAASAPSRVINVSSVTHRYGLIDNAASFLSRSATAVGGQYPATKLGNVLFTYELQRRLGHMGVQACAVDPGAVSTNIYKDSRLFMRQPLKWLIENLYAPPRDGAAAVVHAATQPWQRQPRRRGLLSKQGSGPLLNQRSNSDTWFFARGTFAWPAITGFKGQQEGIVGSLRMQAWAIRALSLSALDWPLRRLTRGKYLSVTKAVPSAPASYDQDLAAALWDLSADRCKLPREVSV</sequence>
<keyword evidence="2" id="KW-0560">Oxidoreductase</keyword>
<evidence type="ECO:0008006" key="6">
    <source>
        <dbReference type="Google" id="ProtNLM"/>
    </source>
</evidence>
<dbReference type="Proteomes" id="UP001491310">
    <property type="component" value="Unassembled WGS sequence"/>
</dbReference>
<dbReference type="SUPFAM" id="SSF51735">
    <property type="entry name" value="NAD(P)-binding Rossmann-fold domains"/>
    <property type="match status" value="1"/>
</dbReference>